<reference evidence="2 3" key="1">
    <citation type="submission" date="2018-05" db="EMBL/GenBank/DDBJ databases">
        <title>Complete genome sequence of the Type Strain of Streptomyces spongiicola HNM0071, the producer of staurosporine.</title>
        <authorList>
            <person name="Zhou S."/>
            <person name="Huang X."/>
        </authorList>
    </citation>
    <scope>NUCLEOTIDE SEQUENCE [LARGE SCALE GENOMIC DNA]</scope>
    <source>
        <strain evidence="2 3">HNM0071</strain>
    </source>
</reference>
<dbReference type="Proteomes" id="UP000245051">
    <property type="component" value="Chromosome"/>
</dbReference>
<evidence type="ECO:0000313" key="2">
    <source>
        <dbReference type="EMBL" id="AWK09066.1"/>
    </source>
</evidence>
<evidence type="ECO:0000256" key="1">
    <source>
        <dbReference type="SAM" id="MobiDB-lite"/>
    </source>
</evidence>
<name>A0ABN5KL33_9ACTN</name>
<accession>A0ABN5KL33</accession>
<keyword evidence="3" id="KW-1185">Reference proteome</keyword>
<organism evidence="2 3">
    <name type="scientific">Streptomyces spongiicola</name>
    <dbReference type="NCBI Taxonomy" id="1690221"/>
    <lineage>
        <taxon>Bacteria</taxon>
        <taxon>Bacillati</taxon>
        <taxon>Actinomycetota</taxon>
        <taxon>Actinomycetes</taxon>
        <taxon>Kitasatosporales</taxon>
        <taxon>Streptomycetaceae</taxon>
        <taxon>Streptomyces</taxon>
    </lineage>
</organism>
<feature type="compositionally biased region" description="Gly residues" evidence="1">
    <location>
        <begin position="21"/>
        <end position="50"/>
    </location>
</feature>
<feature type="region of interest" description="Disordered" evidence="1">
    <location>
        <begin position="1"/>
        <end position="84"/>
    </location>
</feature>
<protein>
    <submittedName>
        <fullName evidence="2">Uncharacterized protein</fullName>
    </submittedName>
</protein>
<evidence type="ECO:0000313" key="3">
    <source>
        <dbReference type="Proteomes" id="UP000245051"/>
    </source>
</evidence>
<dbReference type="EMBL" id="CP029254">
    <property type="protein sequence ID" value="AWK09066.1"/>
    <property type="molecule type" value="Genomic_DNA"/>
</dbReference>
<sequence>MNGMREGAESPPGEVRRAAGPGPGAGGRRLPGAAGGRPGCGGRPGYGGRAGLRRCRPTRSPSPAWRSDGRAGPRGGRPSSGRGG</sequence>
<proteinExistence type="predicted"/>
<gene>
    <name evidence="2" type="ORF">DDQ41_09190</name>
</gene>